<sequence length="168" mass="19629">MKQSDLLALLGLPVTDPGLIFFFKERHLMLPQSVALMKPNSQTPVSIKNSAAVQDKEWGFAYYFRSELQNENFPVRQEGCNYIPYFSEIIFDGKLYQKRERKESADFWNVSPSPDSSIKSIEDHFGRFDRSRKYPNHRYSFSEQVEVIVTLITEQNRLSNYFAAIKEV</sequence>
<name>A0A0D0F211_9SPHI</name>
<evidence type="ECO:0000313" key="2">
    <source>
        <dbReference type="Proteomes" id="UP000032049"/>
    </source>
</evidence>
<dbReference type="RefSeq" id="WP_041884491.1">
    <property type="nucleotide sequence ID" value="NZ_CP157278.1"/>
</dbReference>
<dbReference type="EMBL" id="JXRA01000089">
    <property type="protein sequence ID" value="KIO75653.1"/>
    <property type="molecule type" value="Genomic_DNA"/>
</dbReference>
<comment type="caution">
    <text evidence="1">The sequence shown here is derived from an EMBL/GenBank/DDBJ whole genome shotgun (WGS) entry which is preliminary data.</text>
</comment>
<dbReference type="Proteomes" id="UP000032049">
    <property type="component" value="Unassembled WGS sequence"/>
</dbReference>
<dbReference type="AlphaFoldDB" id="A0A0D0F211"/>
<reference evidence="1 2" key="1">
    <citation type="submission" date="2015-01" db="EMBL/GenBank/DDBJ databases">
        <title>Draft genome sequence of Pedobacter sp. NL19 isolated from sludge of an effluent treatment pond in an abandoned uranium mine.</title>
        <authorList>
            <person name="Santos T."/>
            <person name="Caetano T."/>
            <person name="Covas C."/>
            <person name="Cruz A."/>
            <person name="Mendo S."/>
        </authorList>
    </citation>
    <scope>NUCLEOTIDE SEQUENCE [LARGE SCALE GENOMIC DNA]</scope>
    <source>
        <strain evidence="1 2">NL19</strain>
    </source>
</reference>
<proteinExistence type="predicted"/>
<dbReference type="STRING" id="1503925.TH53_19400"/>
<protein>
    <submittedName>
        <fullName evidence="1">Uncharacterized protein</fullName>
    </submittedName>
</protein>
<dbReference type="OrthoDB" id="696332at2"/>
<keyword evidence="2" id="KW-1185">Reference proteome</keyword>
<organism evidence="1 2">
    <name type="scientific">Pedobacter lusitanus</name>
    <dbReference type="NCBI Taxonomy" id="1503925"/>
    <lineage>
        <taxon>Bacteria</taxon>
        <taxon>Pseudomonadati</taxon>
        <taxon>Bacteroidota</taxon>
        <taxon>Sphingobacteriia</taxon>
        <taxon>Sphingobacteriales</taxon>
        <taxon>Sphingobacteriaceae</taxon>
        <taxon>Pedobacter</taxon>
    </lineage>
</organism>
<accession>A0A0D0F211</accession>
<gene>
    <name evidence="1" type="ORF">TH53_19400</name>
</gene>
<evidence type="ECO:0000313" key="1">
    <source>
        <dbReference type="EMBL" id="KIO75653.1"/>
    </source>
</evidence>